<organism evidence="2 3">
    <name type="scientific">Collinsella ureilytica</name>
    <dbReference type="NCBI Taxonomy" id="2869515"/>
    <lineage>
        <taxon>Bacteria</taxon>
        <taxon>Bacillati</taxon>
        <taxon>Actinomycetota</taxon>
        <taxon>Coriobacteriia</taxon>
        <taxon>Coriobacteriales</taxon>
        <taxon>Coriobacteriaceae</taxon>
        <taxon>Collinsella</taxon>
    </lineage>
</organism>
<evidence type="ECO:0000313" key="2">
    <source>
        <dbReference type="EMBL" id="MBY4797129.1"/>
    </source>
</evidence>
<feature type="transmembrane region" description="Helical" evidence="1">
    <location>
        <begin position="194"/>
        <end position="217"/>
    </location>
</feature>
<sequence>MKVMMQRKARRTGTVHVMVLYVTLICLSLLFGVCRPVSAAPAEVSVGVHQTLDYPAGESGLIKKWRYSLERKTPGAPLPEGAEGDTYVWSMEGNTASAIQIVAPVSPGSYWYQMRQEVPEGLSASYTTDSTVYDVCVHVGSEGALTLIYYDDGMKVVDPGWTVGYTKPLPKPQKPEGIISAIASALPQTGDMSWFVMGAAALLAFIGVCIALVGRAISRQKTALPKNKGANVDEN</sequence>
<dbReference type="Proteomes" id="UP000700908">
    <property type="component" value="Unassembled WGS sequence"/>
</dbReference>
<comment type="caution">
    <text evidence="2">The sequence shown here is derived from an EMBL/GenBank/DDBJ whole genome shotgun (WGS) entry which is preliminary data.</text>
</comment>
<protein>
    <recommendedName>
        <fullName evidence="4">Streptococcal pilin isopeptide linker domain-containing protein</fullName>
    </recommendedName>
</protein>
<evidence type="ECO:0000313" key="3">
    <source>
        <dbReference type="Proteomes" id="UP000700908"/>
    </source>
</evidence>
<accession>A0ABS7MID9</accession>
<keyword evidence="1" id="KW-0472">Membrane</keyword>
<evidence type="ECO:0000256" key="1">
    <source>
        <dbReference type="SAM" id="Phobius"/>
    </source>
</evidence>
<keyword evidence="1" id="KW-0812">Transmembrane</keyword>
<evidence type="ECO:0008006" key="4">
    <source>
        <dbReference type="Google" id="ProtNLM"/>
    </source>
</evidence>
<name>A0ABS7MID9_9ACTN</name>
<proteinExistence type="predicted"/>
<keyword evidence="3" id="KW-1185">Reference proteome</keyword>
<reference evidence="2 3" key="1">
    <citation type="submission" date="2021-08" db="EMBL/GenBank/DDBJ databases">
        <title>Collinsella faecalis sp. nov. isolated from swine faeces.</title>
        <authorList>
            <person name="Oh B.S."/>
            <person name="Lee J.H."/>
        </authorList>
    </citation>
    <scope>NUCLEOTIDE SEQUENCE [LARGE SCALE GENOMIC DNA]</scope>
    <source>
        <strain evidence="2 3">AGMB00827</strain>
    </source>
</reference>
<dbReference type="EMBL" id="JAIMFO010000004">
    <property type="protein sequence ID" value="MBY4797129.1"/>
    <property type="molecule type" value="Genomic_DNA"/>
</dbReference>
<gene>
    <name evidence="2" type="ORF">K6V98_01960</name>
</gene>
<dbReference type="RefSeq" id="WP_222198860.1">
    <property type="nucleotide sequence ID" value="NZ_JAIMFO010000004.1"/>
</dbReference>
<keyword evidence="1" id="KW-1133">Transmembrane helix</keyword>